<dbReference type="InterPro" id="IPR050832">
    <property type="entry name" value="Bact_Acetyltransf"/>
</dbReference>
<proteinExistence type="predicted"/>
<dbReference type="Gene3D" id="3.40.630.30">
    <property type="match status" value="1"/>
</dbReference>
<dbReference type="InterPro" id="IPR016181">
    <property type="entry name" value="Acyl_CoA_acyltransferase"/>
</dbReference>
<dbReference type="PANTHER" id="PTHR43877">
    <property type="entry name" value="AMINOALKYLPHOSPHONATE N-ACETYLTRANSFERASE-RELATED-RELATED"/>
    <property type="match status" value="1"/>
</dbReference>
<reference evidence="5" key="1">
    <citation type="journal article" date="2019" name="Int. J. Syst. Evol. Microbiol.">
        <title>The Global Catalogue of Microorganisms (GCM) 10K type strain sequencing project: providing services to taxonomists for standard genome sequencing and annotation.</title>
        <authorList>
            <consortium name="The Broad Institute Genomics Platform"/>
            <consortium name="The Broad Institute Genome Sequencing Center for Infectious Disease"/>
            <person name="Wu L."/>
            <person name="Ma J."/>
        </authorList>
    </citation>
    <scope>NUCLEOTIDE SEQUENCE [LARGE SCALE GENOMIC DNA]</scope>
    <source>
        <strain evidence="5">CCUG 49560</strain>
    </source>
</reference>
<name>A0ABV9EDP6_9ACTN</name>
<dbReference type="CDD" id="cd04301">
    <property type="entry name" value="NAT_SF"/>
    <property type="match status" value="1"/>
</dbReference>
<protein>
    <submittedName>
        <fullName evidence="4">GNAT family N-acetyltransferase</fullName>
        <ecNumber evidence="4">2.3.1.-</ecNumber>
    </submittedName>
</protein>
<evidence type="ECO:0000313" key="4">
    <source>
        <dbReference type="EMBL" id="MFC4586606.1"/>
    </source>
</evidence>
<dbReference type="EMBL" id="JBHSFN010000005">
    <property type="protein sequence ID" value="MFC4586606.1"/>
    <property type="molecule type" value="Genomic_DNA"/>
</dbReference>
<dbReference type="GO" id="GO:0016746">
    <property type="term" value="F:acyltransferase activity"/>
    <property type="evidence" value="ECO:0007669"/>
    <property type="project" value="UniProtKB-KW"/>
</dbReference>
<dbReference type="RefSeq" id="WP_262841381.1">
    <property type="nucleotide sequence ID" value="NZ_JANZYP010000005.1"/>
</dbReference>
<dbReference type="InterPro" id="IPR000182">
    <property type="entry name" value="GNAT_dom"/>
</dbReference>
<organism evidence="4 5">
    <name type="scientific">Sphaerisporangium corydalis</name>
    <dbReference type="NCBI Taxonomy" id="1441875"/>
    <lineage>
        <taxon>Bacteria</taxon>
        <taxon>Bacillati</taxon>
        <taxon>Actinomycetota</taxon>
        <taxon>Actinomycetes</taxon>
        <taxon>Streptosporangiales</taxon>
        <taxon>Streptosporangiaceae</taxon>
        <taxon>Sphaerisporangium</taxon>
    </lineage>
</organism>
<comment type="caution">
    <text evidence="4">The sequence shown here is derived from an EMBL/GenBank/DDBJ whole genome shotgun (WGS) entry which is preliminary data.</text>
</comment>
<dbReference type="SUPFAM" id="SSF55729">
    <property type="entry name" value="Acyl-CoA N-acyltransferases (Nat)"/>
    <property type="match status" value="1"/>
</dbReference>
<dbReference type="EC" id="2.3.1.-" evidence="4"/>
<dbReference type="PROSITE" id="PS51186">
    <property type="entry name" value="GNAT"/>
    <property type="match status" value="1"/>
</dbReference>
<evidence type="ECO:0000313" key="5">
    <source>
        <dbReference type="Proteomes" id="UP001595891"/>
    </source>
</evidence>
<dbReference type="Pfam" id="PF00583">
    <property type="entry name" value="Acetyltransf_1"/>
    <property type="match status" value="1"/>
</dbReference>
<evidence type="ECO:0000256" key="1">
    <source>
        <dbReference type="ARBA" id="ARBA00022679"/>
    </source>
</evidence>
<keyword evidence="2 4" id="KW-0012">Acyltransferase</keyword>
<dbReference type="Proteomes" id="UP001595891">
    <property type="component" value="Unassembled WGS sequence"/>
</dbReference>
<accession>A0ABV9EDP6</accession>
<evidence type="ECO:0000259" key="3">
    <source>
        <dbReference type="PROSITE" id="PS51186"/>
    </source>
</evidence>
<gene>
    <name evidence="4" type="ORF">ACFO8L_11010</name>
</gene>
<feature type="domain" description="N-acetyltransferase" evidence="3">
    <location>
        <begin position="21"/>
        <end position="172"/>
    </location>
</feature>
<keyword evidence="1 4" id="KW-0808">Transferase</keyword>
<keyword evidence="5" id="KW-1185">Reference proteome</keyword>
<sequence length="177" mass="18839">MLNIGRPSPPELAGAAKELAGLMADVVHDGASVGFLAPLAPDAAVTWWENLVPAVAEGHLIVWVARDDDRVLGTVQLKLERIPNGRHRGEVAKLMVHPDAQGRGLGRRLLAALEQAAADAGLTLLLLDTETGSPAEHFYRTGGWTESGAIPAYAQDTAGTLRSTTIFYKLLDAPHPR</sequence>
<evidence type="ECO:0000256" key="2">
    <source>
        <dbReference type="ARBA" id="ARBA00023315"/>
    </source>
</evidence>